<dbReference type="Proteomes" id="UP000191612">
    <property type="component" value="Unassembled WGS sequence"/>
</dbReference>
<name>A0A1V6QDB3_9EURO</name>
<accession>A0A1V6QDB3</accession>
<reference evidence="3" key="1">
    <citation type="journal article" date="2017" name="Nat. Microbiol.">
        <title>Global analysis of biosynthetic gene clusters reveals vast potential of secondary metabolite production in Penicillium species.</title>
        <authorList>
            <person name="Nielsen J.C."/>
            <person name="Grijseels S."/>
            <person name="Prigent S."/>
            <person name="Ji B."/>
            <person name="Dainat J."/>
            <person name="Nielsen K.F."/>
            <person name="Frisvad J.C."/>
            <person name="Workman M."/>
            <person name="Nielsen J."/>
        </authorList>
    </citation>
    <scope>NUCLEOTIDE SEQUENCE [LARGE SCALE GENOMIC DNA]</scope>
    <source>
        <strain evidence="3">IBT 29525</strain>
    </source>
</reference>
<comment type="caution">
    <text evidence="2">The sequence shown here is derived from an EMBL/GenBank/DDBJ whole genome shotgun (WGS) entry which is preliminary data.</text>
</comment>
<sequence>MSTLLVTFGEIRGWKGAFHAHQFQYRSGWVSKEQHMLIMKHASPRTFLNHYHPLQLDTDIIRVICGLDPDIREKFDEEQAFLDIEAQLSGAAVKEENEHNPSLEDTMHPLQLYLVQSLLSYPVSNSLEDEWHRRDTGAAAVVQYCDVLEGGPLRGRPKQKAPKSASPTGPIAQPKDLQHS</sequence>
<dbReference type="EMBL" id="MDYO01000084">
    <property type="protein sequence ID" value="OQD86856.1"/>
    <property type="molecule type" value="Genomic_DNA"/>
</dbReference>
<protein>
    <submittedName>
        <fullName evidence="2">Uncharacterized protein</fullName>
    </submittedName>
</protein>
<evidence type="ECO:0000313" key="3">
    <source>
        <dbReference type="Proteomes" id="UP000191612"/>
    </source>
</evidence>
<dbReference type="PANTHER" id="PTHR37535">
    <property type="entry name" value="FLUG DOMAIN PROTEIN"/>
    <property type="match status" value="1"/>
</dbReference>
<dbReference type="AlphaFoldDB" id="A0A1V6QDB3"/>
<keyword evidence="3" id="KW-1185">Reference proteome</keyword>
<feature type="region of interest" description="Disordered" evidence="1">
    <location>
        <begin position="152"/>
        <end position="180"/>
    </location>
</feature>
<dbReference type="PANTHER" id="PTHR37535:SF2">
    <property type="entry name" value="FINGER DOMAIN PROTEIN, PUTATIVE (AFU_ORTHOLOGUE AFUA_6G09300)-RELATED"/>
    <property type="match status" value="1"/>
</dbReference>
<proteinExistence type="predicted"/>
<evidence type="ECO:0000313" key="2">
    <source>
        <dbReference type="EMBL" id="OQD86856.1"/>
    </source>
</evidence>
<evidence type="ECO:0000256" key="1">
    <source>
        <dbReference type="SAM" id="MobiDB-lite"/>
    </source>
</evidence>
<gene>
    <name evidence="2" type="ORF">PENSOL_c084G09410</name>
</gene>
<dbReference type="InterPro" id="IPR021842">
    <property type="entry name" value="DUF3435"/>
</dbReference>
<organism evidence="2 3">
    <name type="scientific">Penicillium solitum</name>
    <dbReference type="NCBI Taxonomy" id="60172"/>
    <lineage>
        <taxon>Eukaryota</taxon>
        <taxon>Fungi</taxon>
        <taxon>Dikarya</taxon>
        <taxon>Ascomycota</taxon>
        <taxon>Pezizomycotina</taxon>
        <taxon>Eurotiomycetes</taxon>
        <taxon>Eurotiomycetidae</taxon>
        <taxon>Eurotiales</taxon>
        <taxon>Aspergillaceae</taxon>
        <taxon>Penicillium</taxon>
    </lineage>
</organism>
<dbReference type="STRING" id="60172.A0A1V6QDB3"/>
<dbReference type="Pfam" id="PF11917">
    <property type="entry name" value="DUF3435"/>
    <property type="match status" value="2"/>
</dbReference>